<dbReference type="Gene3D" id="2.40.50.140">
    <property type="entry name" value="Nucleic acid-binding proteins"/>
    <property type="match status" value="1"/>
</dbReference>
<dbReference type="InterPro" id="IPR012340">
    <property type="entry name" value="NA-bd_OB-fold"/>
</dbReference>
<gene>
    <name evidence="7" type="ORF">QVH07_01120</name>
</gene>
<keyword evidence="8" id="KW-1185">Reference proteome</keyword>
<evidence type="ECO:0000256" key="4">
    <source>
        <dbReference type="ARBA" id="ARBA00023136"/>
    </source>
</evidence>
<protein>
    <submittedName>
        <fullName evidence="7">NfeD family protein</fullName>
    </submittedName>
</protein>
<comment type="caution">
    <text evidence="7">The sequence shown here is derived from an EMBL/GenBank/DDBJ whole genome shotgun (WGS) entry which is preliminary data.</text>
</comment>
<feature type="transmembrane region" description="Helical" evidence="5">
    <location>
        <begin position="54"/>
        <end position="73"/>
    </location>
</feature>
<evidence type="ECO:0000256" key="1">
    <source>
        <dbReference type="ARBA" id="ARBA00004141"/>
    </source>
</evidence>
<name>A0ABT7Y882_9BACT</name>
<dbReference type="InterPro" id="IPR002810">
    <property type="entry name" value="NfeD-like_C"/>
</dbReference>
<keyword evidence="4 5" id="KW-0472">Membrane</keyword>
<dbReference type="Pfam" id="PF01957">
    <property type="entry name" value="NfeD"/>
    <property type="match status" value="1"/>
</dbReference>
<dbReference type="PANTHER" id="PTHR33507:SF3">
    <property type="entry name" value="INNER MEMBRANE PROTEIN YBBJ"/>
    <property type="match status" value="1"/>
</dbReference>
<accession>A0ABT7Y882</accession>
<reference evidence="7" key="1">
    <citation type="submission" date="2023-06" db="EMBL/GenBank/DDBJ databases">
        <title>Robiginitalea aurantiacus sp. nov. and Algoriphagus sediminis sp. nov., isolated from coastal sediment.</title>
        <authorList>
            <person name="Zhou Z.Y."/>
            <person name="An J."/>
            <person name="Jia Y.W."/>
            <person name="Du Z.J."/>
        </authorList>
    </citation>
    <scope>NUCLEOTIDE SEQUENCE</scope>
    <source>
        <strain evidence="7">C2-7</strain>
    </source>
</reference>
<dbReference type="Proteomes" id="UP001171916">
    <property type="component" value="Unassembled WGS sequence"/>
</dbReference>
<feature type="domain" description="NfeD-like C-terminal" evidence="6">
    <location>
        <begin position="100"/>
        <end position="152"/>
    </location>
</feature>
<feature type="transmembrane region" description="Helical" evidence="5">
    <location>
        <begin position="27"/>
        <end position="47"/>
    </location>
</feature>
<sequence length="152" mass="16265">MTLLILSTLLLIGLVLMLVEVLFVPGTTFVGIFGLVISIAGLVFAFANFETSTAWTITAIAVIANLAAIVYGFRSGVWNRFSLKTSLKGGAFDGRLEGLYLGMPGKAISDLKPIGKAMFGENIYEVKSKGSFISVGSEIEIIKIENNTILVK</sequence>
<evidence type="ECO:0000256" key="5">
    <source>
        <dbReference type="SAM" id="Phobius"/>
    </source>
</evidence>
<dbReference type="InterPro" id="IPR052165">
    <property type="entry name" value="Membrane_assoc_protease"/>
</dbReference>
<keyword evidence="2 5" id="KW-0812">Transmembrane</keyword>
<evidence type="ECO:0000256" key="3">
    <source>
        <dbReference type="ARBA" id="ARBA00022989"/>
    </source>
</evidence>
<comment type="subcellular location">
    <subcellularLocation>
        <location evidence="1">Membrane</location>
        <topology evidence="1">Multi-pass membrane protein</topology>
    </subcellularLocation>
</comment>
<dbReference type="EMBL" id="JAUEPH010000001">
    <property type="protein sequence ID" value="MDN3202722.1"/>
    <property type="molecule type" value="Genomic_DNA"/>
</dbReference>
<keyword evidence="3 5" id="KW-1133">Transmembrane helix</keyword>
<evidence type="ECO:0000259" key="6">
    <source>
        <dbReference type="Pfam" id="PF01957"/>
    </source>
</evidence>
<evidence type="ECO:0000313" key="7">
    <source>
        <dbReference type="EMBL" id="MDN3202722.1"/>
    </source>
</evidence>
<organism evidence="7 8">
    <name type="scientific">Algoriphagus sediminis</name>
    <dbReference type="NCBI Taxonomy" id="3057113"/>
    <lineage>
        <taxon>Bacteria</taxon>
        <taxon>Pseudomonadati</taxon>
        <taxon>Bacteroidota</taxon>
        <taxon>Cytophagia</taxon>
        <taxon>Cytophagales</taxon>
        <taxon>Cyclobacteriaceae</taxon>
        <taxon>Algoriphagus</taxon>
    </lineage>
</organism>
<evidence type="ECO:0000313" key="8">
    <source>
        <dbReference type="Proteomes" id="UP001171916"/>
    </source>
</evidence>
<evidence type="ECO:0000256" key="2">
    <source>
        <dbReference type="ARBA" id="ARBA00022692"/>
    </source>
</evidence>
<dbReference type="PANTHER" id="PTHR33507">
    <property type="entry name" value="INNER MEMBRANE PROTEIN YBBJ"/>
    <property type="match status" value="1"/>
</dbReference>
<proteinExistence type="predicted"/>